<evidence type="ECO:0000256" key="1">
    <source>
        <dbReference type="SAM" id="MobiDB-lite"/>
    </source>
</evidence>
<dbReference type="InterPro" id="IPR056813">
    <property type="entry name" value="GIL1_IRKI_C"/>
</dbReference>
<dbReference type="Pfam" id="PF24994">
    <property type="entry name" value="GIL1_IRKI_C"/>
    <property type="match status" value="1"/>
</dbReference>
<dbReference type="InterPro" id="IPR006943">
    <property type="entry name" value="DUF641_pln"/>
</dbReference>
<dbReference type="PANTHER" id="PTHR31161">
    <property type="entry name" value="PROTEIN GRAVITROPIC IN THE LIGHT 1"/>
    <property type="match status" value="1"/>
</dbReference>
<reference evidence="5" key="1">
    <citation type="journal article" date="2020" name="Plant J.">
        <title>Transposons played a major role in the diversification between the closely related almond and peach genomes: results from the almond genome sequence.</title>
        <authorList>
            <person name="Alioto T."/>
            <person name="Alexiou K.G."/>
            <person name="Bardil A."/>
            <person name="Barteri F."/>
            <person name="Castanera R."/>
            <person name="Cruz F."/>
            <person name="Dhingra A."/>
            <person name="Duval H."/>
            <person name="Fernandez I Marti A."/>
            <person name="Frias L."/>
            <person name="Galan B."/>
            <person name="Garcia J.L."/>
            <person name="Howad W."/>
            <person name="Gomez-Garrido J."/>
            <person name="Gut M."/>
            <person name="Julca I."/>
            <person name="Morata J."/>
            <person name="Puigdomenech P."/>
            <person name="Ribeca P."/>
            <person name="Rubio Cabetas M.J."/>
            <person name="Vlasova A."/>
            <person name="Wirthensohn M."/>
            <person name="Garcia-Mas J."/>
            <person name="Gabaldon T."/>
            <person name="Casacuberta J.M."/>
            <person name="Arus P."/>
        </authorList>
    </citation>
    <scope>NUCLEOTIDE SEQUENCE [LARGE SCALE GENOMIC DNA]</scope>
    <source>
        <strain evidence="5">cv. Texas</strain>
    </source>
</reference>
<feature type="domain" description="DUF641" evidence="2">
    <location>
        <begin position="88"/>
        <end position="203"/>
    </location>
</feature>
<dbReference type="InterPro" id="IPR040225">
    <property type="entry name" value="GIL1-like"/>
</dbReference>
<feature type="compositionally biased region" description="Acidic residues" evidence="1">
    <location>
        <begin position="59"/>
        <end position="68"/>
    </location>
</feature>
<evidence type="ECO:0000259" key="3">
    <source>
        <dbReference type="Pfam" id="PF24994"/>
    </source>
</evidence>
<evidence type="ECO:0000313" key="5">
    <source>
        <dbReference type="Proteomes" id="UP000327085"/>
    </source>
</evidence>
<accession>A0A5E4ERF7</accession>
<feature type="region of interest" description="Disordered" evidence="1">
    <location>
        <begin position="37"/>
        <end position="69"/>
    </location>
</feature>
<gene>
    <name evidence="4" type="ORF">ALMOND_2B030973</name>
</gene>
<dbReference type="GO" id="GO:0009639">
    <property type="term" value="P:response to red or far red light"/>
    <property type="evidence" value="ECO:0007669"/>
    <property type="project" value="InterPro"/>
</dbReference>
<dbReference type="GO" id="GO:0009959">
    <property type="term" value="P:negative gravitropism"/>
    <property type="evidence" value="ECO:0007669"/>
    <property type="project" value="InterPro"/>
</dbReference>
<name>A0A5E4ERF7_PRUDU</name>
<sequence>MEFATPKPLKPSSNISDIVSKFAKVCKLRSIGVFTSDNQDHHHQHPNNPNNLSAPFGEDGSDVTEDTERDGVKIHPQPMEVTRTSSMCGDAELSKLFDIVSALKLAYIQLQEAHVPYNPKKIVAADGHFMAELESLCQIKRVYKETQCVKPKSDSSHSAILRKKVELNEKLLEELKFQTEVKNSDIICLQQELRDLDLMNVTLAENVRQISLQRKNARVLNITTFQDAYRAASKSIHDFAKPLISLMKASGWDLDLAAKAVEVEAAYSKRSHKKYAFEAYIARRMFYGMSLKAYNVDGIMRYDDPMDALIENPDSDFARFCGEKYLLVVHPMMESWFFGHLDHRTLVLSGKHPRTSFYQIFARMAMRVWVLHGIAPSIDSEAKIFAVKRGSKFSDAYMESVEEDGKGAAVLDEGQVEFMVMPGFRIGETIVRSRVYVSKPKM</sequence>
<feature type="domain" description="GIL1/IRKI C-terminal" evidence="3">
    <location>
        <begin position="384"/>
        <end position="436"/>
    </location>
</feature>
<protein>
    <submittedName>
        <fullName evidence="4">PREDICTED: IRK-interacting</fullName>
    </submittedName>
</protein>
<dbReference type="Gramene" id="VVA16428">
    <property type="protein sequence ID" value="VVA16428"/>
    <property type="gene ID" value="Prudul26B030973"/>
</dbReference>
<dbReference type="Pfam" id="PF04859">
    <property type="entry name" value="DUF641"/>
    <property type="match status" value="1"/>
</dbReference>
<organism evidence="4 5">
    <name type="scientific">Prunus dulcis</name>
    <name type="common">Almond</name>
    <name type="synonym">Amygdalus dulcis</name>
    <dbReference type="NCBI Taxonomy" id="3755"/>
    <lineage>
        <taxon>Eukaryota</taxon>
        <taxon>Viridiplantae</taxon>
        <taxon>Streptophyta</taxon>
        <taxon>Embryophyta</taxon>
        <taxon>Tracheophyta</taxon>
        <taxon>Spermatophyta</taxon>
        <taxon>Magnoliopsida</taxon>
        <taxon>eudicotyledons</taxon>
        <taxon>Gunneridae</taxon>
        <taxon>Pentapetalae</taxon>
        <taxon>rosids</taxon>
        <taxon>fabids</taxon>
        <taxon>Rosales</taxon>
        <taxon>Rosaceae</taxon>
        <taxon>Amygdaloideae</taxon>
        <taxon>Amygdaleae</taxon>
        <taxon>Prunus</taxon>
    </lineage>
</organism>
<proteinExistence type="predicted"/>
<dbReference type="InParanoid" id="A0A5E4ERF7"/>
<dbReference type="Proteomes" id="UP000327085">
    <property type="component" value="Chromosome 6"/>
</dbReference>
<dbReference type="EMBL" id="CABIKO010000019">
    <property type="protein sequence ID" value="VVA16428.1"/>
    <property type="molecule type" value="Genomic_DNA"/>
</dbReference>
<dbReference type="OMA" id="RMFHGFS"/>
<dbReference type="FunCoup" id="A0A5E4ERF7">
    <property type="interactions" value="4"/>
</dbReference>
<dbReference type="AlphaFoldDB" id="A0A5E4ERF7"/>
<evidence type="ECO:0000313" key="4">
    <source>
        <dbReference type="EMBL" id="VVA16428.1"/>
    </source>
</evidence>
<evidence type="ECO:0000259" key="2">
    <source>
        <dbReference type="Pfam" id="PF04859"/>
    </source>
</evidence>